<dbReference type="EMBL" id="APKE01000010">
    <property type="protein sequence ID" value="KAF0676833.1"/>
    <property type="molecule type" value="Genomic_DNA"/>
</dbReference>
<proteinExistence type="predicted"/>
<dbReference type="InterPro" id="IPR014308">
    <property type="entry name" value="Xanthine_DH_XdhC"/>
</dbReference>
<dbReference type="GO" id="GO:0004854">
    <property type="term" value="F:xanthine dehydrogenase activity"/>
    <property type="evidence" value="ECO:0007669"/>
    <property type="project" value="UniProtKB-EC"/>
</dbReference>
<dbReference type="InterPro" id="IPR003777">
    <property type="entry name" value="XdhC_CoxI"/>
</dbReference>
<dbReference type="PANTHER" id="PTHR30388:SF6">
    <property type="entry name" value="XANTHINE DEHYDROGENASE SUBUNIT A-RELATED"/>
    <property type="match status" value="1"/>
</dbReference>
<organism evidence="3 4">
    <name type="scientific">Profundibacterium mesophilum KAUST100406-0324</name>
    <dbReference type="NCBI Taxonomy" id="1037889"/>
    <lineage>
        <taxon>Bacteria</taxon>
        <taxon>Pseudomonadati</taxon>
        <taxon>Pseudomonadota</taxon>
        <taxon>Alphaproteobacteria</taxon>
        <taxon>Rhodobacterales</taxon>
        <taxon>Roseobacteraceae</taxon>
        <taxon>Profundibacterium</taxon>
    </lineage>
</organism>
<dbReference type="RefSeq" id="WP_159964056.1">
    <property type="nucleotide sequence ID" value="NZ_APKE01000010.1"/>
</dbReference>
<dbReference type="InterPro" id="IPR052698">
    <property type="entry name" value="MoCofactor_Util/Proc"/>
</dbReference>
<evidence type="ECO:0000313" key="3">
    <source>
        <dbReference type="EMBL" id="KAF0676833.1"/>
    </source>
</evidence>
<evidence type="ECO:0000313" key="4">
    <source>
        <dbReference type="Proteomes" id="UP000698242"/>
    </source>
</evidence>
<evidence type="ECO:0000259" key="1">
    <source>
        <dbReference type="Pfam" id="PF02625"/>
    </source>
</evidence>
<accession>A0A921NW98</accession>
<name>A0A921NW98_9RHOB</name>
<dbReference type="Gene3D" id="3.40.50.720">
    <property type="entry name" value="NAD(P)-binding Rossmann-like Domain"/>
    <property type="match status" value="1"/>
</dbReference>
<keyword evidence="4" id="KW-1185">Reference proteome</keyword>
<keyword evidence="3" id="KW-0560">Oxidoreductase</keyword>
<dbReference type="Pfam" id="PF02625">
    <property type="entry name" value="XdhC_CoxI"/>
    <property type="match status" value="1"/>
</dbReference>
<evidence type="ECO:0000259" key="2">
    <source>
        <dbReference type="Pfam" id="PF13478"/>
    </source>
</evidence>
<gene>
    <name evidence="3" type="primary">xdhC</name>
    <name evidence="3" type="ORF">PMES_00629</name>
</gene>
<dbReference type="InterPro" id="IPR027051">
    <property type="entry name" value="XdhC_Rossmann_dom"/>
</dbReference>
<feature type="domain" description="XdhC Rossmann" evidence="2">
    <location>
        <begin position="154"/>
        <end position="294"/>
    </location>
</feature>
<dbReference type="EC" id="1.17.1.4" evidence="3"/>
<comment type="caution">
    <text evidence="3">The sequence shown here is derived from an EMBL/GenBank/DDBJ whole genome shotgun (WGS) entry which is preliminary data.</text>
</comment>
<sequence>MSFDPEALRDALTGRSAVWRVVVAATAGSVPREVGASMLVWEGGQSGTIGGGALEHEAAARAPLAGPWELRHVPLGPGLGQCCGGAVTLLTERWDMARLAALEPGAVFLRGPEPGAPPPAMRRLAALAAQGTPPAPQLAGGWMMEPVSPARRPVWLHGAGHVGRAVCALLAPLPGIAVTWLDTARERFPDEVPRSVSCRPVPEPGRVIGHAPHGAAHLVMTYSHALDLEICHQLLRHEFAYAGLIGSATKRARFIRRLQALGHPADRIARITCPIGDPSLGKHPQAIAIGVAASLLKEDWSGPVRAVERIGVDRSGAGL</sequence>
<protein>
    <submittedName>
        <fullName evidence="3">Molybdenum cofactor sulfurylase</fullName>
        <ecNumber evidence="3">1.17.1.4</ecNumber>
    </submittedName>
</protein>
<dbReference type="OrthoDB" id="61481at2"/>
<dbReference type="NCBIfam" id="TIGR02964">
    <property type="entry name" value="xanthine_xdhC"/>
    <property type="match status" value="1"/>
</dbReference>
<dbReference type="Proteomes" id="UP000698242">
    <property type="component" value="Unassembled WGS sequence"/>
</dbReference>
<dbReference type="Pfam" id="PF13478">
    <property type="entry name" value="XdhC_C"/>
    <property type="match status" value="1"/>
</dbReference>
<dbReference type="AlphaFoldDB" id="A0A921NW98"/>
<feature type="domain" description="XdhC- CoxI" evidence="1">
    <location>
        <begin position="15"/>
        <end position="62"/>
    </location>
</feature>
<reference evidence="3" key="1">
    <citation type="submission" date="2013-03" db="EMBL/GenBank/DDBJ databases">
        <title>Genome Sequence of the Profundibacterium mesophilum strain KAUST100406-0324T from Red Sea, a novel genus in the family Rhodobacteraceae.</title>
        <authorList>
            <person name="Essack M."/>
            <person name="Alam I."/>
            <person name="Lafi F."/>
            <person name="Alawi W."/>
            <person name="Kamanu F."/>
            <person name="Al-Suwailem A."/>
            <person name="Lee O.O."/>
            <person name="Xu Y."/>
            <person name="Bajic V."/>
            <person name="Qian P.-Y."/>
            <person name="Archer J."/>
        </authorList>
    </citation>
    <scope>NUCLEOTIDE SEQUENCE</scope>
    <source>
        <strain evidence="3">KAUST100406-0324</strain>
    </source>
</reference>
<dbReference type="PANTHER" id="PTHR30388">
    <property type="entry name" value="ALDEHYDE OXIDOREDUCTASE MOLYBDENUM COFACTOR ASSEMBLY PROTEIN"/>
    <property type="match status" value="1"/>
</dbReference>